<evidence type="ECO:0000256" key="1">
    <source>
        <dbReference type="SAM" id="Phobius"/>
    </source>
</evidence>
<proteinExistence type="predicted"/>
<dbReference type="SUPFAM" id="SSF56601">
    <property type="entry name" value="beta-lactamase/transpeptidase-like"/>
    <property type="match status" value="1"/>
</dbReference>
<name>A0A7K0EEJ8_9BACT</name>
<keyword evidence="1" id="KW-0812">Transmembrane</keyword>
<dbReference type="Pfam" id="PF00144">
    <property type="entry name" value="Beta-lactamase"/>
    <property type="match status" value="1"/>
</dbReference>
<evidence type="ECO:0000313" key="4">
    <source>
        <dbReference type="Proteomes" id="UP000441754"/>
    </source>
</evidence>
<feature type="transmembrane region" description="Helical" evidence="1">
    <location>
        <begin position="609"/>
        <end position="635"/>
    </location>
</feature>
<evidence type="ECO:0000313" key="3">
    <source>
        <dbReference type="EMBL" id="MRS60132.1"/>
    </source>
</evidence>
<dbReference type="OrthoDB" id="9793489at2"/>
<dbReference type="PANTHER" id="PTHR46825:SF9">
    <property type="entry name" value="BETA-LACTAMASE-RELATED DOMAIN-CONTAINING PROTEIN"/>
    <property type="match status" value="1"/>
</dbReference>
<sequence length="676" mass="75762">MNRLLPVSMDEPAYWYGFPKAEKPAEPFRPEILDSASKRAKHLPYGMVNPFLMTLLPQSHRFFWLVLFFIAPGLIVGQKKPDDPKTVRELQTAIETVLKETGTPAVGVALVHGDSLVWVAGLGRANRQTNAKATEKTMFRIGSVSKMFVSLAILKLQEEGRISLQDKVRDLVPEIEFTNPWEKTAPVLVGHLLEHTTGWDDLHLTEYALNDPKTTLKQGLDYHPHSRISRWMPGTHMAYCNAGPPVAAYIIEKITGQPFENYIQKQFFDPMGMENMTYFASEKYRQRGVTLYIDNKPQPYWNLIMRPSGSINASPEDMARMLRFFINRGRVDSLQLLSEASLKRMETPSTSSGAQAGLEYGYGLANYSSPHKGFVYRSHSGGMNGGLTDFAYLPAHRLGYAVMINSSDGNALHRITNLIRNFQTSHLRADSIRRGRAVHAREIAISGYYVPINPRIETTYYLERITNVKHIWNTGDFVFIGGVWGSGAETHLAINDTQYVAKETGKISLVQVNDPIAGAVLHAGSQVLMRVSPLIAFGQLILGIGWMIYLLGSIVFGSIWMVQYWRGKMFSRATVSLLFWPLAASLLFLLSQIMGMVGSKDVFELMGKISYVSVSVMLLSIGFGLASAGSVINLIIKRKAKINRTIYWQLAILSTLHFLVTCYLLSYGMIGVRTWN</sequence>
<feature type="transmembrane region" description="Helical" evidence="1">
    <location>
        <begin position="647"/>
        <end position="670"/>
    </location>
</feature>
<dbReference type="EMBL" id="WJXZ01000001">
    <property type="protein sequence ID" value="MRS60132.1"/>
    <property type="molecule type" value="Genomic_DNA"/>
</dbReference>
<gene>
    <name evidence="3" type="ORF">GJJ30_02415</name>
</gene>
<dbReference type="InterPro" id="IPR050491">
    <property type="entry name" value="AmpC-like"/>
</dbReference>
<organism evidence="3 4">
    <name type="scientific">Larkinella terrae</name>
    <dbReference type="NCBI Taxonomy" id="2025311"/>
    <lineage>
        <taxon>Bacteria</taxon>
        <taxon>Pseudomonadati</taxon>
        <taxon>Bacteroidota</taxon>
        <taxon>Cytophagia</taxon>
        <taxon>Cytophagales</taxon>
        <taxon>Spirosomataceae</taxon>
        <taxon>Larkinella</taxon>
    </lineage>
</organism>
<feature type="domain" description="Beta-lactamase-related" evidence="2">
    <location>
        <begin position="91"/>
        <end position="415"/>
    </location>
</feature>
<dbReference type="Proteomes" id="UP000441754">
    <property type="component" value="Unassembled WGS sequence"/>
</dbReference>
<comment type="caution">
    <text evidence="3">The sequence shown here is derived from an EMBL/GenBank/DDBJ whole genome shotgun (WGS) entry which is preliminary data.</text>
</comment>
<keyword evidence="3" id="KW-0378">Hydrolase</keyword>
<dbReference type="GO" id="GO:0016787">
    <property type="term" value="F:hydrolase activity"/>
    <property type="evidence" value="ECO:0007669"/>
    <property type="project" value="UniProtKB-KW"/>
</dbReference>
<keyword evidence="4" id="KW-1185">Reference proteome</keyword>
<protein>
    <submittedName>
        <fullName evidence="3">Serine hydrolase</fullName>
    </submittedName>
</protein>
<dbReference type="AlphaFoldDB" id="A0A7K0EEJ8"/>
<dbReference type="PANTHER" id="PTHR46825">
    <property type="entry name" value="D-ALANYL-D-ALANINE-CARBOXYPEPTIDASE/ENDOPEPTIDASE AMPH"/>
    <property type="match status" value="1"/>
</dbReference>
<feature type="transmembrane region" description="Helical" evidence="1">
    <location>
        <begin position="577"/>
        <end position="597"/>
    </location>
</feature>
<reference evidence="3 4" key="1">
    <citation type="journal article" date="2018" name="Antonie Van Leeuwenhoek">
        <title>Larkinella terrae sp. nov., isolated from soil on Jeju Island, South Korea.</title>
        <authorList>
            <person name="Ten L.N."/>
            <person name="Jeon J."/>
            <person name="Park S.J."/>
            <person name="Park S."/>
            <person name="Lee S.Y."/>
            <person name="Kim M.K."/>
            <person name="Jung H.Y."/>
        </authorList>
    </citation>
    <scope>NUCLEOTIDE SEQUENCE [LARGE SCALE GENOMIC DNA]</scope>
    <source>
        <strain evidence="3 4">KCTC 52001</strain>
    </source>
</reference>
<feature type="transmembrane region" description="Helical" evidence="1">
    <location>
        <begin position="540"/>
        <end position="565"/>
    </location>
</feature>
<dbReference type="InterPro" id="IPR012338">
    <property type="entry name" value="Beta-lactam/transpept-like"/>
</dbReference>
<keyword evidence="1" id="KW-0472">Membrane</keyword>
<keyword evidence="1" id="KW-1133">Transmembrane helix</keyword>
<accession>A0A7K0EEJ8</accession>
<dbReference type="Gene3D" id="3.40.710.10">
    <property type="entry name" value="DD-peptidase/beta-lactamase superfamily"/>
    <property type="match status" value="1"/>
</dbReference>
<evidence type="ECO:0000259" key="2">
    <source>
        <dbReference type="Pfam" id="PF00144"/>
    </source>
</evidence>
<dbReference type="InterPro" id="IPR001466">
    <property type="entry name" value="Beta-lactam-related"/>
</dbReference>